<dbReference type="PANTHER" id="PTHR13019">
    <property type="entry name" value="GOLGI APPARATUS MEMBRANE PROTEIN TVP23"/>
    <property type="match status" value="1"/>
</dbReference>
<organism evidence="7 8">
    <name type="scientific">Plasmodium yoelii 17X</name>
    <dbReference type="NCBI Taxonomy" id="1323249"/>
    <lineage>
        <taxon>Eukaryota</taxon>
        <taxon>Sar</taxon>
        <taxon>Alveolata</taxon>
        <taxon>Apicomplexa</taxon>
        <taxon>Aconoidasida</taxon>
        <taxon>Haemosporida</taxon>
        <taxon>Plasmodiidae</taxon>
        <taxon>Plasmodium</taxon>
        <taxon>Plasmodium (Vinckeia)</taxon>
    </lineage>
</organism>
<keyword evidence="8" id="KW-1185">Reference proteome</keyword>
<dbReference type="GO" id="GO:0000139">
    <property type="term" value="C:Golgi membrane"/>
    <property type="evidence" value="ECO:0007669"/>
    <property type="project" value="TreeGrafter"/>
</dbReference>
<evidence type="ECO:0000313" key="7">
    <source>
        <dbReference type="EMBL" id="ETB63137.1"/>
    </source>
</evidence>
<dbReference type="PANTHER" id="PTHR13019:SF7">
    <property type="entry name" value="GOLGI APPARATUS MEMBRANE PROTEIN TVP23"/>
    <property type="match status" value="1"/>
</dbReference>
<evidence type="ECO:0000256" key="4">
    <source>
        <dbReference type="ARBA" id="ARBA00022989"/>
    </source>
</evidence>
<sequence>MIWWIDANPDYSNKIVFQSSEENSLSNMDKNIFWYALYAYFLIWLMQTIQMLMSLQFCWFLLCFICLFLSFYNLFNFWQCSKEQRKMVANVMSNVNLNYIYNKIFYNM</sequence>
<dbReference type="InterPro" id="IPR008564">
    <property type="entry name" value="TVP23-like"/>
</dbReference>
<accession>V7PWY3</accession>
<dbReference type="GO" id="GO:0009306">
    <property type="term" value="P:protein secretion"/>
    <property type="evidence" value="ECO:0007669"/>
    <property type="project" value="TreeGrafter"/>
</dbReference>
<feature type="transmembrane region" description="Helical" evidence="6">
    <location>
        <begin position="32"/>
        <end position="53"/>
    </location>
</feature>
<evidence type="ECO:0000256" key="1">
    <source>
        <dbReference type="ARBA" id="ARBA00004141"/>
    </source>
</evidence>
<reference evidence="7 8" key="1">
    <citation type="submission" date="2013-11" db="EMBL/GenBank/DDBJ databases">
        <title>The Genome Sequence of Plasmodium yoelii 17X.</title>
        <authorList>
            <consortium name="The Broad Institute Genomics Platform"/>
            <consortium name="The Broad Institute Genome Sequencing Center for Infectious Disease"/>
            <person name="Neafsey D."/>
            <person name="Adams J."/>
            <person name="Walker B."/>
            <person name="Young S.K."/>
            <person name="Zeng Q."/>
            <person name="Gargeya S."/>
            <person name="Fitzgerald M."/>
            <person name="Haas B."/>
            <person name="Abouelleil A."/>
            <person name="Alvarado L."/>
            <person name="Chapman S.B."/>
            <person name="Gainer-Dewar J."/>
            <person name="Goldberg J."/>
            <person name="Griggs A."/>
            <person name="Gujja S."/>
            <person name="Hansen M."/>
            <person name="Howarth C."/>
            <person name="Imamovic A."/>
            <person name="Ireland A."/>
            <person name="Larimer J."/>
            <person name="McCowan C."/>
            <person name="Murphy C."/>
            <person name="Pearson M."/>
            <person name="Poon T.W."/>
            <person name="Priest M."/>
            <person name="Roberts A."/>
            <person name="Saif S."/>
            <person name="Shea T."/>
            <person name="Sykes S."/>
            <person name="Wortman J."/>
            <person name="Nusbaum C."/>
            <person name="Birren B."/>
        </authorList>
    </citation>
    <scope>NUCLEOTIDE SEQUENCE [LARGE SCALE GENOMIC DNA]</scope>
    <source>
        <strain evidence="7 8">17X</strain>
    </source>
</reference>
<dbReference type="GO" id="GO:0016192">
    <property type="term" value="P:vesicle-mediated transport"/>
    <property type="evidence" value="ECO:0007669"/>
    <property type="project" value="TreeGrafter"/>
</dbReference>
<comment type="subcellular location">
    <subcellularLocation>
        <location evidence="1 6">Membrane</location>
        <topology evidence="1 6">Multi-pass membrane protein</topology>
    </subcellularLocation>
</comment>
<proteinExistence type="inferred from homology"/>
<keyword evidence="3 6" id="KW-0812">Transmembrane</keyword>
<comment type="similarity">
    <text evidence="2 6">Belongs to the TVP23 family.</text>
</comment>
<protein>
    <recommendedName>
        <fullName evidence="6">Golgi apparatus membrane protein TVP23 homolog</fullName>
    </recommendedName>
</protein>
<evidence type="ECO:0000256" key="2">
    <source>
        <dbReference type="ARBA" id="ARBA00005467"/>
    </source>
</evidence>
<keyword evidence="5 6" id="KW-0472">Membrane</keyword>
<evidence type="ECO:0000256" key="5">
    <source>
        <dbReference type="ARBA" id="ARBA00023136"/>
    </source>
</evidence>
<evidence type="ECO:0000256" key="3">
    <source>
        <dbReference type="ARBA" id="ARBA00022692"/>
    </source>
</evidence>
<name>V7PWY3_PLAYE</name>
<keyword evidence="4 6" id="KW-1133">Transmembrane helix</keyword>
<dbReference type="AlphaFoldDB" id="V7PWY3"/>
<evidence type="ECO:0000256" key="6">
    <source>
        <dbReference type="RuleBase" id="RU361206"/>
    </source>
</evidence>
<dbReference type="Pfam" id="PF05832">
    <property type="entry name" value="DUF846"/>
    <property type="match status" value="1"/>
</dbReference>
<dbReference type="EMBL" id="KI635730">
    <property type="protein sequence ID" value="ETB63137.1"/>
    <property type="molecule type" value="Genomic_DNA"/>
</dbReference>
<dbReference type="Proteomes" id="UP000018538">
    <property type="component" value="Unassembled WGS sequence"/>
</dbReference>
<feature type="transmembrane region" description="Helical" evidence="6">
    <location>
        <begin position="59"/>
        <end position="78"/>
    </location>
</feature>
<gene>
    <name evidence="7" type="ORF">YYC_00721</name>
</gene>
<evidence type="ECO:0000313" key="8">
    <source>
        <dbReference type="Proteomes" id="UP000018538"/>
    </source>
</evidence>